<sequence length="398" mass="47136">MKKTKLNLEKVPHELLFILHVIKEESTTAWFDQYEQFLKKVNWKAFLKLAKHHRLFPLLYQQLKQMDESCVPDYVLRYLKAIYQQNTFQMMHLTAEMNLLNQQFLKKNIRTIFLKGPVLGQELYGDISLRTSCDLDVLIPLENLGDAEALLIQLGYEKDDYIETILGDWTWRHHHVTYFHREKGVKCELHWRLNPGPSFEPGFNDLWNRKKKSSLLDGSVYLLGKEDLFFFLATHGARHGWSRLRWLVDIHRLLGQEVNWHQAVHLFTKYHFQRIGGQALLLSENLLNSETPVEVKALLDKKSQQLAQQAVFYMQYMVNLHTDPVPQSVSDYHGKHLFSLMSYQQKLLYMLSCMFPFPEDAETLPLPKFLHFLYVPLRPFLWAWRKSTKPLFVKVFKG</sequence>
<comment type="caution">
    <text evidence="1">The sequence shown here is derived from an EMBL/GenBank/DDBJ whole genome shotgun (WGS) entry which is preliminary data.</text>
</comment>
<protein>
    <submittedName>
        <fullName evidence="1">Nucleotidyltransferase family protein</fullName>
    </submittedName>
</protein>
<dbReference type="Proteomes" id="UP000323393">
    <property type="component" value="Unassembled WGS sequence"/>
</dbReference>
<reference evidence="1 2" key="1">
    <citation type="submission" date="2019-08" db="EMBL/GenBank/DDBJ databases">
        <title>Bacillus genomes from the desert of Cuatro Cienegas, Coahuila.</title>
        <authorList>
            <person name="Olmedo-Alvarez G."/>
        </authorList>
    </citation>
    <scope>NUCLEOTIDE SEQUENCE [LARGE SCALE GENOMIC DNA]</scope>
    <source>
        <strain evidence="1 2">CH88_3T</strain>
    </source>
</reference>
<evidence type="ECO:0000313" key="1">
    <source>
        <dbReference type="EMBL" id="TYS60092.1"/>
    </source>
</evidence>
<dbReference type="InterPro" id="IPR039498">
    <property type="entry name" value="NTP_transf_5"/>
</dbReference>
<gene>
    <name evidence="1" type="ORF">FZC74_08060</name>
</gene>
<accession>A0AA95B6T7</accession>
<evidence type="ECO:0000313" key="2">
    <source>
        <dbReference type="Proteomes" id="UP000323393"/>
    </source>
</evidence>
<proteinExistence type="predicted"/>
<name>A0AA95B6T7_9BACI</name>
<organism evidence="1 2">
    <name type="scientific">Sutcliffiella horikoshii</name>
    <dbReference type="NCBI Taxonomy" id="79883"/>
    <lineage>
        <taxon>Bacteria</taxon>
        <taxon>Bacillati</taxon>
        <taxon>Bacillota</taxon>
        <taxon>Bacilli</taxon>
        <taxon>Bacillales</taxon>
        <taxon>Bacillaceae</taxon>
        <taxon>Sutcliffiella</taxon>
    </lineage>
</organism>
<dbReference type="AlphaFoldDB" id="A0AA95B6T7"/>
<dbReference type="EMBL" id="VTEU01000002">
    <property type="protein sequence ID" value="TYS60092.1"/>
    <property type="molecule type" value="Genomic_DNA"/>
</dbReference>
<dbReference type="Pfam" id="PF14907">
    <property type="entry name" value="NTP_transf_5"/>
    <property type="match status" value="1"/>
</dbReference>
<dbReference type="RefSeq" id="WP_148965545.1">
    <property type="nucleotide sequence ID" value="NZ_VTEU01000002.1"/>
</dbReference>